<feature type="transmembrane region" description="Helical" evidence="1">
    <location>
        <begin position="463"/>
        <end position="485"/>
    </location>
</feature>
<feature type="transmembrane region" description="Helical" evidence="1">
    <location>
        <begin position="492"/>
        <end position="518"/>
    </location>
</feature>
<feature type="transmembrane region" description="Helical" evidence="1">
    <location>
        <begin position="105"/>
        <end position="123"/>
    </location>
</feature>
<feature type="transmembrane region" description="Helical" evidence="1">
    <location>
        <begin position="64"/>
        <end position="85"/>
    </location>
</feature>
<dbReference type="STRING" id="216903.SAMN05444371_0538"/>
<keyword evidence="1" id="KW-0812">Transmembrane</keyword>
<keyword evidence="1" id="KW-1133">Transmembrane helix</keyword>
<name>A0A1M6NNQ8_9FLAO</name>
<reference evidence="3" key="1">
    <citation type="submission" date="2016-11" db="EMBL/GenBank/DDBJ databases">
        <authorList>
            <person name="Varghese N."/>
            <person name="Submissions S."/>
        </authorList>
    </citation>
    <scope>NUCLEOTIDE SEQUENCE [LARGE SCALE GENOMIC DNA]</scope>
    <source>
        <strain evidence="3">DSM 18016</strain>
    </source>
</reference>
<feature type="transmembrane region" description="Helical" evidence="1">
    <location>
        <begin position="555"/>
        <end position="575"/>
    </location>
</feature>
<accession>A0A1M6NNQ8</accession>
<evidence type="ECO:0000313" key="3">
    <source>
        <dbReference type="Proteomes" id="UP000184498"/>
    </source>
</evidence>
<dbReference type="OrthoDB" id="996104at2"/>
<keyword evidence="1" id="KW-0472">Membrane</keyword>
<feature type="transmembrane region" description="Helical" evidence="1">
    <location>
        <begin position="607"/>
        <end position="626"/>
    </location>
</feature>
<evidence type="ECO:0000256" key="1">
    <source>
        <dbReference type="SAM" id="Phobius"/>
    </source>
</evidence>
<keyword evidence="3" id="KW-1185">Reference proteome</keyword>
<dbReference type="Proteomes" id="UP000184498">
    <property type="component" value="Unassembled WGS sequence"/>
</dbReference>
<protein>
    <submittedName>
        <fullName evidence="2">Uncharacterized protein</fullName>
    </submittedName>
</protein>
<feature type="transmembrane region" description="Helical" evidence="1">
    <location>
        <begin position="23"/>
        <end position="44"/>
    </location>
</feature>
<sequence>MQKINKINQYLLENYPSIWNTRLVWMLLLGIAIHIIFFFIGFVSHGSPSTLQHTRAIDDYFSTGLVFVHIIISVLLIVGWLIFMFKNNAFKNFYPGSRNKLFLEFLQYFIIVFVSTTFYFSYMTGFRLFINYKYDDETMAKNVDIINRSVPFLSQNIEDYTLENRLSPKPFVDFYCETDINKIDKTKKYFVYHDRVYQYFRLYPKTVKQTDERGQFIYPEEEKKNKTALAYFENNNDDKSRTYYFKQQVEDLSQYIKTAAPSYYNYSAVFYDNANNPSTDIRKYRYENDINNLNNKEIYKQKQIVINRETIRILEKKSSKELEKLMEDFLAVSRDFDIANNLNARDWSAMVYHPDTFEVRSFIKLYQTKPNEIYDPNKAPEGRYGDYTKTVVVDSAAVSSDNYLNENGEIMQDTISARDFNPNLDREVSPKDYFKNNISGFYYYTSDLETFLGNVDTIKTDDFFWDAVHLYIWIAFALSVFIFSFRVTDLRSLLFSVISAGVIILAVTLFCVAVAFTFGFKGTFFILYTILVVGLLILLMPFITAGRFPKVVSSVFMIISMMAFPLFIWLIFGIVNEHQVAGCRSQVYVSDTYLNCRGVLDDFGLKISYAMIMFTFVFLYLYTGFIRKWKALPE</sequence>
<dbReference type="AlphaFoldDB" id="A0A1M6NNQ8"/>
<dbReference type="RefSeq" id="WP_072996295.1">
    <property type="nucleotide sequence ID" value="NZ_FRAM01000001.1"/>
</dbReference>
<evidence type="ECO:0000313" key="2">
    <source>
        <dbReference type="EMBL" id="SHJ97323.1"/>
    </source>
</evidence>
<proteinExistence type="predicted"/>
<dbReference type="EMBL" id="FRAM01000001">
    <property type="protein sequence ID" value="SHJ97323.1"/>
    <property type="molecule type" value="Genomic_DNA"/>
</dbReference>
<feature type="transmembrane region" description="Helical" evidence="1">
    <location>
        <begin position="524"/>
        <end position="543"/>
    </location>
</feature>
<gene>
    <name evidence="2" type="ORF">SAMN05444371_0538</name>
</gene>
<organism evidence="2 3">
    <name type="scientific">Epilithonimonas mollis</name>
    <dbReference type="NCBI Taxonomy" id="216903"/>
    <lineage>
        <taxon>Bacteria</taxon>
        <taxon>Pseudomonadati</taxon>
        <taxon>Bacteroidota</taxon>
        <taxon>Flavobacteriia</taxon>
        <taxon>Flavobacteriales</taxon>
        <taxon>Weeksellaceae</taxon>
        <taxon>Chryseobacterium group</taxon>
        <taxon>Epilithonimonas</taxon>
    </lineage>
</organism>